<dbReference type="Gene3D" id="3.40.630.30">
    <property type="match status" value="1"/>
</dbReference>
<evidence type="ECO:0000259" key="3">
    <source>
        <dbReference type="PROSITE" id="PS51186"/>
    </source>
</evidence>
<dbReference type="OrthoDB" id="2135706at2"/>
<evidence type="ECO:0000313" key="5">
    <source>
        <dbReference type="Proteomes" id="UP000007058"/>
    </source>
</evidence>
<dbReference type="HOGENOM" id="CLU_134449_0_0_5"/>
<dbReference type="AlphaFoldDB" id="Q2W077"/>
<dbReference type="KEGG" id="mag:amb3944"/>
<dbReference type="InterPro" id="IPR050832">
    <property type="entry name" value="Bact_Acetyltransf"/>
</dbReference>
<keyword evidence="5" id="KW-1185">Reference proteome</keyword>
<evidence type="ECO:0000256" key="1">
    <source>
        <dbReference type="ARBA" id="ARBA00022679"/>
    </source>
</evidence>
<dbReference type="STRING" id="342108.amb3944"/>
<dbReference type="PANTHER" id="PTHR43877">
    <property type="entry name" value="AMINOALKYLPHOSPHONATE N-ACETYLTRANSFERASE-RELATED-RELATED"/>
    <property type="match status" value="1"/>
</dbReference>
<proteinExistence type="predicted"/>
<dbReference type="RefSeq" id="WP_011386298.1">
    <property type="nucleotide sequence ID" value="NC_007626.1"/>
</dbReference>
<dbReference type="InterPro" id="IPR016181">
    <property type="entry name" value="Acyl_CoA_acyltransferase"/>
</dbReference>
<dbReference type="EMBL" id="AP007255">
    <property type="protein sequence ID" value="BAE52748.1"/>
    <property type="molecule type" value="Genomic_DNA"/>
</dbReference>
<dbReference type="GO" id="GO:0016747">
    <property type="term" value="F:acyltransferase activity, transferring groups other than amino-acyl groups"/>
    <property type="evidence" value="ECO:0007669"/>
    <property type="project" value="InterPro"/>
</dbReference>
<name>Q2W077_PARM1</name>
<organism evidence="4 5">
    <name type="scientific">Paramagnetospirillum magneticum (strain ATCC 700264 / AMB-1)</name>
    <name type="common">Magnetospirillum magneticum</name>
    <dbReference type="NCBI Taxonomy" id="342108"/>
    <lineage>
        <taxon>Bacteria</taxon>
        <taxon>Pseudomonadati</taxon>
        <taxon>Pseudomonadota</taxon>
        <taxon>Alphaproteobacteria</taxon>
        <taxon>Rhodospirillales</taxon>
        <taxon>Magnetospirillaceae</taxon>
        <taxon>Paramagnetospirillum</taxon>
    </lineage>
</organism>
<keyword evidence="1" id="KW-0808">Transferase</keyword>
<dbReference type="PANTHER" id="PTHR43877:SF1">
    <property type="entry name" value="ACETYLTRANSFERASE"/>
    <property type="match status" value="1"/>
</dbReference>
<dbReference type="Proteomes" id="UP000007058">
    <property type="component" value="Chromosome"/>
</dbReference>
<protein>
    <recommendedName>
        <fullName evidence="3">N-acetyltransferase domain-containing protein</fullName>
    </recommendedName>
</protein>
<evidence type="ECO:0000256" key="2">
    <source>
        <dbReference type="ARBA" id="ARBA00023315"/>
    </source>
</evidence>
<dbReference type="Pfam" id="PF00583">
    <property type="entry name" value="Acetyltransf_1"/>
    <property type="match status" value="1"/>
</dbReference>
<sequence>MTAIALDGCRLRPLESEDARPLAQTLAAMDPWARLGYGEAALERYLGRDDGALSRWVVEHGDAPAGLLALRSPWLRGPYVELFAILPAFQGHGLGGTVMDWAAKSAAELAPNLWACVSDFNAPARAFYARHGFVEVTGLDGLVQAGMSEILLRRRLQQ</sequence>
<reference evidence="4 5" key="1">
    <citation type="journal article" date="2005" name="DNA Res.">
        <title>Complete genome sequence of the facultative anaerobic magnetotactic bacterium Magnetospirillum sp. strain AMB-1.</title>
        <authorList>
            <person name="Matsunaga T."/>
            <person name="Okamura Y."/>
            <person name="Fukuda Y."/>
            <person name="Wahyudi A.T."/>
            <person name="Murase Y."/>
            <person name="Takeyama H."/>
        </authorList>
    </citation>
    <scope>NUCLEOTIDE SEQUENCE [LARGE SCALE GENOMIC DNA]</scope>
    <source>
        <strain evidence="5">ATCC 700264 / AMB-1</strain>
    </source>
</reference>
<gene>
    <name evidence="4" type="ordered locus">amb3944</name>
</gene>
<keyword evidence="2" id="KW-0012">Acyltransferase</keyword>
<dbReference type="PROSITE" id="PS51186">
    <property type="entry name" value="GNAT"/>
    <property type="match status" value="1"/>
</dbReference>
<dbReference type="SUPFAM" id="SSF55729">
    <property type="entry name" value="Acyl-CoA N-acyltransferases (Nat)"/>
    <property type="match status" value="1"/>
</dbReference>
<evidence type="ECO:0000313" key="4">
    <source>
        <dbReference type="EMBL" id="BAE52748.1"/>
    </source>
</evidence>
<dbReference type="InterPro" id="IPR000182">
    <property type="entry name" value="GNAT_dom"/>
</dbReference>
<feature type="domain" description="N-acetyltransferase" evidence="3">
    <location>
        <begin position="9"/>
        <end position="157"/>
    </location>
</feature>
<accession>Q2W077</accession>
<dbReference type="CDD" id="cd04301">
    <property type="entry name" value="NAT_SF"/>
    <property type="match status" value="1"/>
</dbReference>